<feature type="transmembrane region" description="Helical" evidence="1">
    <location>
        <begin position="264"/>
        <end position="288"/>
    </location>
</feature>
<accession>A0A423V448</accession>
<keyword evidence="1" id="KW-0812">Transmembrane</keyword>
<dbReference type="PANTHER" id="PTHR37305:SF1">
    <property type="entry name" value="MEMBRANE PROTEIN"/>
    <property type="match status" value="1"/>
</dbReference>
<evidence type="ECO:0000256" key="1">
    <source>
        <dbReference type="SAM" id="Phobius"/>
    </source>
</evidence>
<dbReference type="EMBL" id="QWFA01000023">
    <property type="protein sequence ID" value="ROV69382.1"/>
    <property type="molecule type" value="Genomic_DNA"/>
</dbReference>
<dbReference type="PANTHER" id="PTHR37305">
    <property type="entry name" value="INTEGRAL MEMBRANE PROTEIN-RELATED"/>
    <property type="match status" value="1"/>
</dbReference>
<proteinExistence type="predicted"/>
<evidence type="ECO:0000313" key="2">
    <source>
        <dbReference type="EMBL" id="ROV69382.1"/>
    </source>
</evidence>
<dbReference type="AlphaFoldDB" id="A0A423V448"/>
<feature type="transmembrane region" description="Helical" evidence="1">
    <location>
        <begin position="174"/>
        <end position="198"/>
    </location>
</feature>
<comment type="caution">
    <text evidence="2">The sequence shown here is derived from an EMBL/GenBank/DDBJ whole genome shotgun (WGS) entry which is preliminary data.</text>
</comment>
<evidence type="ECO:0000313" key="3">
    <source>
        <dbReference type="Proteomes" id="UP000285596"/>
    </source>
</evidence>
<dbReference type="GO" id="GO:0140359">
    <property type="term" value="F:ABC-type transporter activity"/>
    <property type="evidence" value="ECO:0007669"/>
    <property type="project" value="InterPro"/>
</dbReference>
<feature type="transmembrane region" description="Helical" evidence="1">
    <location>
        <begin position="210"/>
        <end position="228"/>
    </location>
</feature>
<name>A0A423V448_STRGL</name>
<gene>
    <name evidence="2" type="ORF">D3105_06295</name>
</gene>
<dbReference type="Pfam" id="PF12679">
    <property type="entry name" value="ABC2_membrane_2"/>
    <property type="match status" value="1"/>
</dbReference>
<organism evidence="2 3">
    <name type="scientific">Streptomyces globisporus</name>
    <dbReference type="NCBI Taxonomy" id="1908"/>
    <lineage>
        <taxon>Bacteria</taxon>
        <taxon>Bacillati</taxon>
        <taxon>Actinomycetota</taxon>
        <taxon>Actinomycetes</taxon>
        <taxon>Kitasatosporales</taxon>
        <taxon>Streptomycetaceae</taxon>
        <taxon>Streptomyces</taxon>
    </lineage>
</organism>
<keyword evidence="1" id="KW-1133">Transmembrane helix</keyword>
<feature type="transmembrane region" description="Helical" evidence="1">
    <location>
        <begin position="134"/>
        <end position="162"/>
    </location>
</feature>
<reference evidence="2 3" key="1">
    <citation type="submission" date="2018-08" db="EMBL/GenBank/DDBJ databases">
        <title>Streptomyces globisporus 1912-4Crt, whole genome shotgun sequence.</title>
        <authorList>
            <person name="Matselyukh B."/>
        </authorList>
    </citation>
    <scope>NUCLEOTIDE SEQUENCE [LARGE SCALE GENOMIC DNA]</scope>
    <source>
        <strain evidence="2 3">1912-4Crt</strain>
    </source>
</reference>
<dbReference type="GO" id="GO:0005886">
    <property type="term" value="C:plasma membrane"/>
    <property type="evidence" value="ECO:0007669"/>
    <property type="project" value="UniProtKB-SubCell"/>
</dbReference>
<feature type="transmembrane region" description="Helical" evidence="1">
    <location>
        <begin position="12"/>
        <end position="35"/>
    </location>
</feature>
<protein>
    <submittedName>
        <fullName evidence="2">ABC transporter permease</fullName>
    </submittedName>
</protein>
<dbReference type="RefSeq" id="WP_118900774.1">
    <property type="nucleotide sequence ID" value="NZ_QWFA01000023.1"/>
</dbReference>
<keyword evidence="1" id="KW-0472">Membrane</keyword>
<sequence>MKALVNSELLKLRTLPTWWIAGLAMAAVALLLAVWNSWQAHTFMQPFEDYLAGAVLTPREDMSAEQVASMRDLWETQGSPGRIAATLYTSGQTFGLLLAGVLAVLLVTNEYHYRTLTATFLAAPRRGRVITAKLVAVLITSAGLWLAATSAGLVVGVVFLSSQDAALGLGSGDVLGAVLLNLAAYMVWGVFGFGLGVLIRSQTAATVTAAALYFLSTVVVAFAFQAVHDLLIEEDWVLQAQVLLPGVASQIMTTPGELFAGAPAAWTGAVVLLAYSLIGGLTGTLLLLRRDVT</sequence>
<dbReference type="Proteomes" id="UP000285596">
    <property type="component" value="Unassembled WGS sequence"/>
</dbReference>